<dbReference type="InterPro" id="IPR010982">
    <property type="entry name" value="Lambda_DNA-bd_dom_sf"/>
</dbReference>
<dbReference type="PANTHER" id="PTHR43236:SF1">
    <property type="entry name" value="BLL7220 PROTEIN"/>
    <property type="match status" value="1"/>
</dbReference>
<dbReference type="SUPFAM" id="SSF47413">
    <property type="entry name" value="lambda repressor-like DNA-binding domains"/>
    <property type="match status" value="1"/>
</dbReference>
<dbReference type="CDD" id="cd00093">
    <property type="entry name" value="HTH_XRE"/>
    <property type="match status" value="1"/>
</dbReference>
<dbReference type="InterPro" id="IPR052345">
    <property type="entry name" value="Rad_response_metalloprotease"/>
</dbReference>
<reference evidence="4 5" key="1">
    <citation type="submission" date="2016-10" db="EMBL/GenBank/DDBJ databases">
        <authorList>
            <person name="de Groot N.N."/>
        </authorList>
    </citation>
    <scope>NUCLEOTIDE SEQUENCE [LARGE SCALE GENOMIC DNA]</scope>
    <source>
        <strain evidence="4 5">DSM 19547</strain>
    </source>
</reference>
<feature type="domain" description="HTH cro/C1-type" evidence="3">
    <location>
        <begin position="84"/>
        <end position="139"/>
    </location>
</feature>
<evidence type="ECO:0000313" key="4">
    <source>
        <dbReference type="EMBL" id="SFQ07021.1"/>
    </source>
</evidence>
<keyword evidence="5" id="KW-1185">Reference proteome</keyword>
<proteinExistence type="inferred from homology"/>
<dbReference type="Gene3D" id="1.10.10.2910">
    <property type="match status" value="1"/>
</dbReference>
<dbReference type="Proteomes" id="UP000199356">
    <property type="component" value="Unassembled WGS sequence"/>
</dbReference>
<dbReference type="PROSITE" id="PS50943">
    <property type="entry name" value="HTH_CROC1"/>
    <property type="match status" value="1"/>
</dbReference>
<dbReference type="Pfam" id="PF01381">
    <property type="entry name" value="HTH_3"/>
    <property type="match status" value="1"/>
</dbReference>
<evidence type="ECO:0000256" key="2">
    <source>
        <dbReference type="SAM" id="Coils"/>
    </source>
</evidence>
<dbReference type="InterPro" id="IPR010359">
    <property type="entry name" value="IrrE_HExxH"/>
</dbReference>
<dbReference type="PANTHER" id="PTHR43236">
    <property type="entry name" value="ANTITOXIN HIGA1"/>
    <property type="match status" value="1"/>
</dbReference>
<dbReference type="Pfam" id="PF06114">
    <property type="entry name" value="Peptidase_M78"/>
    <property type="match status" value="1"/>
</dbReference>
<evidence type="ECO:0000313" key="5">
    <source>
        <dbReference type="Proteomes" id="UP000199356"/>
    </source>
</evidence>
<keyword evidence="2" id="KW-0175">Coiled coil</keyword>
<dbReference type="GO" id="GO:0003677">
    <property type="term" value="F:DNA binding"/>
    <property type="evidence" value="ECO:0007669"/>
    <property type="project" value="InterPro"/>
</dbReference>
<dbReference type="EMBL" id="FOXA01000031">
    <property type="protein sequence ID" value="SFQ07021.1"/>
    <property type="molecule type" value="Genomic_DNA"/>
</dbReference>
<sequence>MIYSDKQYAITEGQLSKLRDALAAAQAENIDATGKQDWLRDAQADAIKSQIATLEAELSHYELLKSGEITFAKTHSLENLPSVLVQARIAAGLSQTDLAERLGMKAQQIQRYEASDYSGASLDRLIDVCEALNVHTSGLFESDDTSKGAVFSWSDIDDVVWKQLPAREMAKRGWFHVPRKADVYQLAREYFMRTAGPQFASAYHRKKMHGSSVPNEYALLAWQARVLERARDIVDTHDPPEFVADDRWIADLVALTRRKDGPKQAQTLLLSKGVILVTEKHLSGTYLDGGAMLDRDGRPVIGLTLRFDRLDNFWFVLLHELGHVFLHLTDGLRYDFFDEEETAGDDKVEREADAFALDSLIPESKWDECLSRFALSEEAVRIDAKNLGIDPSIIAGRIRKERGDYTILGDLIGQDQVASQFEDDGDELV</sequence>
<dbReference type="OrthoDB" id="9796786at2"/>
<dbReference type="InterPro" id="IPR001387">
    <property type="entry name" value="Cro/C1-type_HTH"/>
</dbReference>
<dbReference type="Gene3D" id="1.10.260.40">
    <property type="entry name" value="lambda repressor-like DNA-binding domains"/>
    <property type="match status" value="1"/>
</dbReference>
<evidence type="ECO:0000256" key="1">
    <source>
        <dbReference type="ARBA" id="ARBA00007227"/>
    </source>
</evidence>
<organism evidence="4 5">
    <name type="scientific">Tranquillimonas alkanivorans</name>
    <dbReference type="NCBI Taxonomy" id="441119"/>
    <lineage>
        <taxon>Bacteria</taxon>
        <taxon>Pseudomonadati</taxon>
        <taxon>Pseudomonadota</taxon>
        <taxon>Alphaproteobacteria</taxon>
        <taxon>Rhodobacterales</taxon>
        <taxon>Roseobacteraceae</taxon>
        <taxon>Tranquillimonas</taxon>
    </lineage>
</organism>
<dbReference type="SMART" id="SM00530">
    <property type="entry name" value="HTH_XRE"/>
    <property type="match status" value="1"/>
</dbReference>
<evidence type="ECO:0000259" key="3">
    <source>
        <dbReference type="PROSITE" id="PS50943"/>
    </source>
</evidence>
<protein>
    <submittedName>
        <fullName evidence="4">HTH-type transcriptional regulator / antitoxin HigA</fullName>
    </submittedName>
</protein>
<dbReference type="STRING" id="441119.SAMN04488047_13110"/>
<gene>
    <name evidence="4" type="ORF">SAMN04488047_13110</name>
</gene>
<accession>A0A1I5VHW8</accession>
<feature type="coiled-coil region" evidence="2">
    <location>
        <begin position="8"/>
        <end position="64"/>
    </location>
</feature>
<dbReference type="RefSeq" id="WP_093425231.1">
    <property type="nucleotide sequence ID" value="NZ_FOXA01000031.1"/>
</dbReference>
<name>A0A1I5VHW8_9RHOB</name>
<comment type="similarity">
    <text evidence="1">Belongs to the short-chain fatty acyl-CoA assimilation regulator (ScfR) family.</text>
</comment>
<dbReference type="AlphaFoldDB" id="A0A1I5VHW8"/>